<feature type="coiled-coil region" evidence="9">
    <location>
        <begin position="1088"/>
        <end position="1125"/>
    </location>
</feature>
<feature type="compositionally biased region" description="Low complexity" evidence="10">
    <location>
        <begin position="494"/>
        <end position="507"/>
    </location>
</feature>
<dbReference type="InterPro" id="IPR036305">
    <property type="entry name" value="RGS_sf"/>
</dbReference>
<feature type="region of interest" description="Disordered" evidence="10">
    <location>
        <begin position="295"/>
        <end position="535"/>
    </location>
</feature>
<dbReference type="InterPro" id="IPR015212">
    <property type="entry name" value="RGS-like_dom"/>
</dbReference>
<dbReference type="Proteomes" id="UP000694389">
    <property type="component" value="Unassembled WGS sequence"/>
</dbReference>
<evidence type="ECO:0000256" key="9">
    <source>
        <dbReference type="SAM" id="Coils"/>
    </source>
</evidence>
<dbReference type="PROSITE" id="PS50003">
    <property type="entry name" value="PH_DOMAIN"/>
    <property type="match status" value="1"/>
</dbReference>
<dbReference type="PROSITE" id="PS50010">
    <property type="entry name" value="DH_2"/>
    <property type="match status" value="1"/>
</dbReference>
<dbReference type="InterPro" id="IPR044926">
    <property type="entry name" value="RGS_subdomain_2"/>
</dbReference>
<feature type="region of interest" description="Disordered" evidence="10">
    <location>
        <begin position="918"/>
        <end position="970"/>
    </location>
</feature>
<dbReference type="AlphaFoldDB" id="A0A8C4DE80"/>
<dbReference type="Gene3D" id="2.30.29.30">
    <property type="entry name" value="Pleckstrin-homology domain (PH domain)/Phosphotyrosine-binding domain (PTB)"/>
    <property type="match status" value="1"/>
</dbReference>
<name>A0A8C4DE80_DICLA</name>
<dbReference type="Gene3D" id="1.10.167.10">
    <property type="entry name" value="Regulator of G-protein Signalling 4, domain 2"/>
    <property type="match status" value="1"/>
</dbReference>
<evidence type="ECO:0000259" key="11">
    <source>
        <dbReference type="PROSITE" id="PS50003"/>
    </source>
</evidence>
<dbReference type="SMART" id="SM00233">
    <property type="entry name" value="PH"/>
    <property type="match status" value="1"/>
</dbReference>
<keyword evidence="6" id="KW-0344">Guanine-nucleotide releasing factor</keyword>
<evidence type="ECO:0000256" key="2">
    <source>
        <dbReference type="ARBA" id="ARBA00004496"/>
    </source>
</evidence>
<dbReference type="SMART" id="SM00325">
    <property type="entry name" value="RhoGEF"/>
    <property type="match status" value="1"/>
</dbReference>
<dbReference type="InterPro" id="IPR035899">
    <property type="entry name" value="DBL_dom_sf"/>
</dbReference>
<dbReference type="Ensembl" id="ENSDLAT00005001512.2">
    <property type="protein sequence ID" value="ENSDLAP00005001441.2"/>
    <property type="gene ID" value="ENSDLAG00005000640.2"/>
</dbReference>
<organism evidence="13 14">
    <name type="scientific">Dicentrarchus labrax</name>
    <name type="common">European seabass</name>
    <name type="synonym">Morone labrax</name>
    <dbReference type="NCBI Taxonomy" id="13489"/>
    <lineage>
        <taxon>Eukaryota</taxon>
        <taxon>Metazoa</taxon>
        <taxon>Chordata</taxon>
        <taxon>Craniata</taxon>
        <taxon>Vertebrata</taxon>
        <taxon>Euteleostomi</taxon>
        <taxon>Actinopterygii</taxon>
        <taxon>Neopterygii</taxon>
        <taxon>Teleostei</taxon>
        <taxon>Neoteleostei</taxon>
        <taxon>Acanthomorphata</taxon>
        <taxon>Eupercaria</taxon>
        <taxon>Moronidae</taxon>
        <taxon>Dicentrarchus</taxon>
    </lineage>
</organism>
<feature type="domain" description="PH" evidence="11">
    <location>
        <begin position="799"/>
        <end position="912"/>
    </location>
</feature>
<dbReference type="Gene3D" id="1.20.900.10">
    <property type="entry name" value="Dbl homology (DH) domain"/>
    <property type="match status" value="1"/>
</dbReference>
<dbReference type="Pfam" id="PF09128">
    <property type="entry name" value="RGS-like"/>
    <property type="match status" value="1"/>
</dbReference>
<accession>A0A8C4DE80</accession>
<feature type="compositionally biased region" description="Basic residues" evidence="10">
    <location>
        <begin position="472"/>
        <end position="485"/>
    </location>
</feature>
<dbReference type="SUPFAM" id="SSF50729">
    <property type="entry name" value="PH domain-like"/>
    <property type="match status" value="1"/>
</dbReference>
<dbReference type="CDD" id="cd00160">
    <property type="entry name" value="RhoGEF"/>
    <property type="match status" value="1"/>
</dbReference>
<evidence type="ECO:0000259" key="12">
    <source>
        <dbReference type="PROSITE" id="PS50010"/>
    </source>
</evidence>
<gene>
    <name evidence="13" type="primary">arhgef1</name>
</gene>
<proteinExistence type="predicted"/>
<comment type="subcellular location">
    <subcellularLocation>
        <location evidence="2">Cytoplasm</location>
    </subcellularLocation>
    <subcellularLocation>
        <location evidence="1">Membrane</location>
    </subcellularLocation>
</comment>
<dbReference type="InterPro" id="IPR001849">
    <property type="entry name" value="PH_domain"/>
</dbReference>
<dbReference type="GO" id="GO:0035556">
    <property type="term" value="P:intracellular signal transduction"/>
    <property type="evidence" value="ECO:0007669"/>
    <property type="project" value="InterPro"/>
</dbReference>
<dbReference type="PROSITE" id="PS00741">
    <property type="entry name" value="DH_1"/>
    <property type="match status" value="1"/>
</dbReference>
<feature type="compositionally biased region" description="Basic and acidic residues" evidence="10">
    <location>
        <begin position="329"/>
        <end position="348"/>
    </location>
</feature>
<keyword evidence="4" id="KW-0963">Cytoplasm</keyword>
<keyword evidence="14" id="KW-1185">Reference proteome</keyword>
<dbReference type="Pfam" id="PF17838">
    <property type="entry name" value="PH_16"/>
    <property type="match status" value="1"/>
</dbReference>
<feature type="compositionally biased region" description="Polar residues" evidence="10">
    <location>
        <begin position="384"/>
        <end position="409"/>
    </location>
</feature>
<sequence>MCTSAYNVFFPLTHDNFRTGNLLDASTVVFSCICGHQLTGVGPTGCGMDAEDAHFGQGVFGAQCSNPAMSIIGAEDEDFENDLTDVVDDQCAHFNSIDQLKDRPTHLLVFLQHVILQFDPAPLLCYLHADLFRNLSSKETKKQFVEFYNTFLDKGAILRVFTPPAIAYELDRTRPDLLSDDIQKRFAQEVQGLQAAEVAKQLEDFRQKRMMGMTPNEDELKDVESHYPTDRIPIEMKEKSVAENLLDKMSETQLTIVPDEEKCQSIFSAVAFYMKHLGVKTRAVDSKKSRGGFFRRQLVKNKKDESTKGKPRGVFPGIPSWIAGNNTEVKPKPEAEAEKEKVNPERKGLAPGRGSLTDTPAPSLPSKKSGSSGSPASPPGLEISDSSGNNNSIANSPESSHIDGLSSNRLEPPTVSDGGDVSPVGLGGGLTIGEPLSPSHPDTPTEENTEKERRKTSRKVMRSESARVDRHSSRRRGSSRAKQSRSRSDVDLQPPSTTPTTPTTPTPQHLHPADGPVLVPEGPGHSPTSPSPQLEEMEPRFLEFELDPPNWRELASPEALSSLSKKEIKKQEVINELFATEHAHVRMLSVLQTIFSKPMEREELLTAPELATIFPSLDEIIEMHYNFYENLKKLRLDDNFIVKSISTTVLNRFGGTEGEWFQKLTARFCSHQSWALDQIKSRQKKDPRFNSFILEAESKPQCRRLQLKDIIPIEMQRLTKYPLLLENIAKNTDDQTEKERIQQSAECCRKILNHVNEEVKVMENLLTLKEYQRKLDTSGLKPSNELYLVYKNIDLTQKKMLYEGPLTWRVTKEKAIEVQCVLLGDLLVLLQRQDDKMVLKCQSKSNIAVQEGKQMLSPIIKLDSVFLREVATDRKAFYVIFTWDSGAQIYELVAQSVGERKMWTDVIKTAVDDLKKSGAPMKLTLPPGAGGAPFSPSALTAPLSPTENGALKSSSDRDKDSLTDDKSSDPRHRLIDFLSEKGFDLIGHSNSDQEKVANSALDEVMSLKRLLVGSISLSEDSQPDEENGEEQSERPSQEMDSCQLTEESQTDREAEEENDTACEREDAGTKGEEERSISAPLVLSQERMEKVCRGLQSLQEQLKRLQTIEEEHHRLQEALSKFSLEGGNFQ</sequence>
<evidence type="ECO:0000256" key="1">
    <source>
        <dbReference type="ARBA" id="ARBA00004370"/>
    </source>
</evidence>
<feature type="compositionally biased region" description="Low complexity" evidence="10">
    <location>
        <begin position="360"/>
        <end position="381"/>
    </location>
</feature>
<reference evidence="13" key="1">
    <citation type="submission" date="2025-08" db="UniProtKB">
        <authorList>
            <consortium name="Ensembl"/>
        </authorList>
    </citation>
    <scope>IDENTIFICATION</scope>
</reference>
<evidence type="ECO:0000256" key="7">
    <source>
        <dbReference type="ARBA" id="ARBA00023054"/>
    </source>
</evidence>
<evidence type="ECO:0000313" key="14">
    <source>
        <dbReference type="Proteomes" id="UP000694389"/>
    </source>
</evidence>
<dbReference type="GO" id="GO:0005085">
    <property type="term" value="F:guanyl-nucleotide exchange factor activity"/>
    <property type="evidence" value="ECO:0007669"/>
    <property type="project" value="UniProtKB-KW"/>
</dbReference>
<dbReference type="SUPFAM" id="SSF48097">
    <property type="entry name" value="Regulator of G-protein signaling, RGS"/>
    <property type="match status" value="1"/>
</dbReference>
<evidence type="ECO:0000256" key="4">
    <source>
        <dbReference type="ARBA" id="ARBA00022490"/>
    </source>
</evidence>
<dbReference type="CDD" id="cd14679">
    <property type="entry name" value="PH_p115RhoGEF"/>
    <property type="match status" value="1"/>
</dbReference>
<dbReference type="GO" id="GO:0005737">
    <property type="term" value="C:cytoplasm"/>
    <property type="evidence" value="ECO:0007669"/>
    <property type="project" value="UniProtKB-SubCell"/>
</dbReference>
<feature type="region of interest" description="Disordered" evidence="10">
    <location>
        <begin position="1015"/>
        <end position="1082"/>
    </location>
</feature>
<dbReference type="InterPro" id="IPR041020">
    <property type="entry name" value="PH_16"/>
</dbReference>
<dbReference type="PANTHER" id="PTHR45872:SF4">
    <property type="entry name" value="RHO GUANINE NUCLEOTIDE EXCHANGE FACTOR 1"/>
    <property type="match status" value="1"/>
</dbReference>
<dbReference type="GO" id="GO:0016020">
    <property type="term" value="C:membrane"/>
    <property type="evidence" value="ECO:0007669"/>
    <property type="project" value="UniProtKB-SubCell"/>
</dbReference>
<keyword evidence="3" id="KW-0343">GTPase activation</keyword>
<feature type="compositionally biased region" description="Basic and acidic residues" evidence="10">
    <location>
        <begin position="1061"/>
        <end position="1076"/>
    </location>
</feature>
<dbReference type="GO" id="GO:0005096">
    <property type="term" value="F:GTPase activator activity"/>
    <property type="evidence" value="ECO:0007669"/>
    <property type="project" value="UniProtKB-KW"/>
</dbReference>
<dbReference type="GO" id="GO:0001664">
    <property type="term" value="F:G protein-coupled receptor binding"/>
    <property type="evidence" value="ECO:0007669"/>
    <property type="project" value="TreeGrafter"/>
</dbReference>
<dbReference type="GO" id="GO:0007186">
    <property type="term" value="P:G protein-coupled receptor signaling pathway"/>
    <property type="evidence" value="ECO:0007669"/>
    <property type="project" value="TreeGrafter"/>
</dbReference>
<evidence type="ECO:0000256" key="3">
    <source>
        <dbReference type="ARBA" id="ARBA00022468"/>
    </source>
</evidence>
<dbReference type="CTD" id="9138"/>
<feature type="compositionally biased region" description="Basic and acidic residues" evidence="10">
    <location>
        <begin position="954"/>
        <end position="970"/>
    </location>
</feature>
<dbReference type="SUPFAM" id="SSF48065">
    <property type="entry name" value="DBL homology domain (DH-domain)"/>
    <property type="match status" value="1"/>
</dbReference>
<dbReference type="FunFam" id="1.20.900.10:FF:000006">
    <property type="entry name" value="Rho guanine nucleotide exchange factor (GEF) 11"/>
    <property type="match status" value="1"/>
</dbReference>
<dbReference type="PANTHER" id="PTHR45872">
    <property type="entry name" value="RHO GUANINE NUCLEOTIDE EXCHANGE FACTOR 2, ISOFORM D"/>
    <property type="match status" value="1"/>
</dbReference>
<feature type="domain" description="DH" evidence="12">
    <location>
        <begin position="569"/>
        <end position="758"/>
    </location>
</feature>
<dbReference type="InterPro" id="IPR001331">
    <property type="entry name" value="GDS_CDC24_CS"/>
</dbReference>
<feature type="compositionally biased region" description="Basic and acidic residues" evidence="10">
    <location>
        <begin position="461"/>
        <end position="471"/>
    </location>
</feature>
<keyword evidence="8" id="KW-0472">Membrane</keyword>
<feature type="compositionally biased region" description="Polar residues" evidence="10">
    <location>
        <begin position="1038"/>
        <end position="1047"/>
    </location>
</feature>
<keyword evidence="7 9" id="KW-0175">Coiled coil</keyword>
<feature type="compositionally biased region" description="Acidic residues" evidence="10">
    <location>
        <begin position="1021"/>
        <end position="1030"/>
    </location>
</feature>
<evidence type="ECO:0000256" key="8">
    <source>
        <dbReference type="ARBA" id="ARBA00023136"/>
    </source>
</evidence>
<dbReference type="Pfam" id="PF00621">
    <property type="entry name" value="RhoGEF"/>
    <property type="match status" value="1"/>
</dbReference>
<dbReference type="InterPro" id="IPR000219">
    <property type="entry name" value="DH_dom"/>
</dbReference>
<evidence type="ECO:0000256" key="10">
    <source>
        <dbReference type="SAM" id="MobiDB-lite"/>
    </source>
</evidence>
<keyword evidence="5" id="KW-0597">Phosphoprotein</keyword>
<evidence type="ECO:0000256" key="5">
    <source>
        <dbReference type="ARBA" id="ARBA00022553"/>
    </source>
</evidence>
<evidence type="ECO:0000313" key="13">
    <source>
        <dbReference type="Ensembl" id="ENSDLAP00005001441.2"/>
    </source>
</evidence>
<evidence type="ECO:0000256" key="6">
    <source>
        <dbReference type="ARBA" id="ARBA00022658"/>
    </source>
</evidence>
<reference evidence="13" key="2">
    <citation type="submission" date="2025-09" db="UniProtKB">
        <authorList>
            <consortium name="Ensembl"/>
        </authorList>
    </citation>
    <scope>IDENTIFICATION</scope>
</reference>
<dbReference type="InterPro" id="IPR011993">
    <property type="entry name" value="PH-like_dom_sf"/>
</dbReference>
<dbReference type="GeneTree" id="ENSGT00940000161180"/>
<protein>
    <submittedName>
        <fullName evidence="13">Rho guanine nucleotide exchange factor (GEF) 1</fullName>
    </submittedName>
</protein>